<keyword evidence="4 7" id="KW-0472">Membrane</keyword>
<proteinExistence type="predicted"/>
<dbReference type="InterPro" id="IPR001733">
    <property type="entry name" value="Peptidase_S26B"/>
</dbReference>
<protein>
    <recommendedName>
        <fullName evidence="5">Signal peptidase I</fullName>
        <ecNumber evidence="5">3.4.21.89</ecNumber>
    </recommendedName>
</protein>
<dbReference type="Gene3D" id="2.10.109.10">
    <property type="entry name" value="Umud Fragment, subunit A"/>
    <property type="match status" value="1"/>
</dbReference>
<dbReference type="GO" id="GO:0009003">
    <property type="term" value="F:signal peptidase activity"/>
    <property type="evidence" value="ECO:0007669"/>
    <property type="project" value="UniProtKB-EC"/>
</dbReference>
<dbReference type="InterPro" id="IPR036286">
    <property type="entry name" value="LexA/Signal_pep-like_sf"/>
</dbReference>
<dbReference type="EMBL" id="JAJOMB010000004">
    <property type="protein sequence ID" value="MCD5311270.1"/>
    <property type="molecule type" value="Genomic_DNA"/>
</dbReference>
<dbReference type="CDD" id="cd06530">
    <property type="entry name" value="S26_SPase_I"/>
    <property type="match status" value="1"/>
</dbReference>
<evidence type="ECO:0000256" key="3">
    <source>
        <dbReference type="ARBA" id="ARBA00022989"/>
    </source>
</evidence>
<feature type="compositionally biased region" description="Low complexity" evidence="6">
    <location>
        <begin position="202"/>
        <end position="218"/>
    </location>
</feature>
<name>A0A9X1NBX2_9ACTN</name>
<dbReference type="RefSeq" id="WP_231440448.1">
    <property type="nucleotide sequence ID" value="NZ_JAJOMB010000004.1"/>
</dbReference>
<sequence length="218" mass="23166">MIARRLGGGLLIASRFLSINVLSMICGMMVWAVVPLIFGWSAHTVASGSMSPKVKVGDILVSGPVKESELKPGMVAVFNDPSEPGRVLSHRIQAVEDGHLITKGDANPTQDTAEVPIENLIGVAKLNVPKLGYPGVWFGQQRYDLVVLTLAGLIAMCLLAMSPPRRPGELQLTLKPGPIPVRRRTPRKSSSSDASIPDQRVPASSEPAASAPAEHQVA</sequence>
<comment type="caution">
    <text evidence="8">The sequence shown here is derived from an EMBL/GenBank/DDBJ whole genome shotgun (WGS) entry which is preliminary data.</text>
</comment>
<evidence type="ECO:0000313" key="9">
    <source>
        <dbReference type="Proteomes" id="UP001138997"/>
    </source>
</evidence>
<dbReference type="InterPro" id="IPR019533">
    <property type="entry name" value="Peptidase_S26"/>
</dbReference>
<evidence type="ECO:0000256" key="4">
    <source>
        <dbReference type="ARBA" id="ARBA00023136"/>
    </source>
</evidence>
<dbReference type="GO" id="GO:0004252">
    <property type="term" value="F:serine-type endopeptidase activity"/>
    <property type="evidence" value="ECO:0007669"/>
    <property type="project" value="UniProtKB-UniRule"/>
</dbReference>
<organism evidence="8 9">
    <name type="scientific">Kineosporia babensis</name>
    <dbReference type="NCBI Taxonomy" id="499548"/>
    <lineage>
        <taxon>Bacteria</taxon>
        <taxon>Bacillati</taxon>
        <taxon>Actinomycetota</taxon>
        <taxon>Actinomycetes</taxon>
        <taxon>Kineosporiales</taxon>
        <taxon>Kineosporiaceae</taxon>
        <taxon>Kineosporia</taxon>
    </lineage>
</organism>
<keyword evidence="8" id="KW-0378">Hydrolase</keyword>
<dbReference type="GO" id="GO:0016020">
    <property type="term" value="C:membrane"/>
    <property type="evidence" value="ECO:0007669"/>
    <property type="project" value="UniProtKB-SubCell"/>
</dbReference>
<dbReference type="Proteomes" id="UP001138997">
    <property type="component" value="Unassembled WGS sequence"/>
</dbReference>
<evidence type="ECO:0000256" key="7">
    <source>
        <dbReference type="SAM" id="Phobius"/>
    </source>
</evidence>
<gene>
    <name evidence="8" type="ORF">LR394_10195</name>
</gene>
<dbReference type="EC" id="3.4.21.89" evidence="5"/>
<reference evidence="8" key="1">
    <citation type="submission" date="2021-11" db="EMBL/GenBank/DDBJ databases">
        <title>Streptomyces corallinus and Kineosporia corallina sp. nov., two new coral-derived marine actinobacteria.</title>
        <authorList>
            <person name="Buangrab K."/>
            <person name="Sutthacheep M."/>
            <person name="Yeemin T."/>
            <person name="Harunari E."/>
            <person name="Igarashi Y."/>
            <person name="Sripreechasak P."/>
            <person name="Kanchanasin P."/>
            <person name="Tanasupawat S."/>
            <person name="Phongsopitanun W."/>
        </authorList>
    </citation>
    <scope>NUCLEOTIDE SEQUENCE</scope>
    <source>
        <strain evidence="8">JCM 31032</strain>
    </source>
</reference>
<feature type="region of interest" description="Disordered" evidence="6">
    <location>
        <begin position="167"/>
        <end position="218"/>
    </location>
</feature>
<keyword evidence="3 7" id="KW-1133">Transmembrane helix</keyword>
<keyword evidence="9" id="KW-1185">Reference proteome</keyword>
<evidence type="ECO:0000256" key="2">
    <source>
        <dbReference type="ARBA" id="ARBA00022692"/>
    </source>
</evidence>
<evidence type="ECO:0000256" key="5">
    <source>
        <dbReference type="NCBIfam" id="TIGR02228"/>
    </source>
</evidence>
<evidence type="ECO:0000256" key="1">
    <source>
        <dbReference type="ARBA" id="ARBA00004370"/>
    </source>
</evidence>
<feature type="transmembrane region" description="Helical" evidence="7">
    <location>
        <begin position="21"/>
        <end position="42"/>
    </location>
</feature>
<evidence type="ECO:0000313" key="8">
    <source>
        <dbReference type="EMBL" id="MCD5311270.1"/>
    </source>
</evidence>
<dbReference type="AlphaFoldDB" id="A0A9X1NBX2"/>
<accession>A0A9X1NBX2</accession>
<dbReference type="PRINTS" id="PR00728">
    <property type="entry name" value="SIGNALPTASE"/>
</dbReference>
<comment type="subcellular location">
    <subcellularLocation>
        <location evidence="1">Membrane</location>
    </subcellularLocation>
</comment>
<keyword evidence="2 7" id="KW-0812">Transmembrane</keyword>
<evidence type="ECO:0000256" key="6">
    <source>
        <dbReference type="SAM" id="MobiDB-lite"/>
    </source>
</evidence>
<dbReference type="GO" id="GO:0006465">
    <property type="term" value="P:signal peptide processing"/>
    <property type="evidence" value="ECO:0007669"/>
    <property type="project" value="UniProtKB-UniRule"/>
</dbReference>
<dbReference type="SUPFAM" id="SSF51306">
    <property type="entry name" value="LexA/Signal peptidase"/>
    <property type="match status" value="1"/>
</dbReference>
<dbReference type="NCBIfam" id="TIGR02228">
    <property type="entry name" value="sigpep_I_arch"/>
    <property type="match status" value="1"/>
</dbReference>